<sequence length="94" mass="9856">MPQILITILVAFTSSLVARLLLGAGLAFLSYTWINDLVKQAQNAMFGLFHNIPSDILGVLGVLNIPQGLSIIMSAVGIAAFIKSAKLALGKSSS</sequence>
<name>N8Y8P5_9GAMM</name>
<keyword evidence="3" id="KW-1185">Reference proteome</keyword>
<dbReference type="GeneID" id="84210043"/>
<evidence type="ECO:0000313" key="3">
    <source>
        <dbReference type="Proteomes" id="UP000013117"/>
    </source>
</evidence>
<organism evidence="2 3">
    <name type="scientific">Acinetobacter gerneri DSM 14967 = CIP 107464 = MTCC 9824</name>
    <dbReference type="NCBI Taxonomy" id="1120926"/>
    <lineage>
        <taxon>Bacteria</taxon>
        <taxon>Pseudomonadati</taxon>
        <taxon>Pseudomonadota</taxon>
        <taxon>Gammaproteobacteria</taxon>
        <taxon>Moraxellales</taxon>
        <taxon>Moraxellaceae</taxon>
        <taxon>Acinetobacter</taxon>
    </lineage>
</organism>
<keyword evidence="1" id="KW-0472">Membrane</keyword>
<dbReference type="EMBL" id="APPN01000071">
    <property type="protein sequence ID" value="ENV33011.1"/>
    <property type="molecule type" value="Genomic_DNA"/>
</dbReference>
<keyword evidence="1" id="KW-0812">Transmembrane</keyword>
<dbReference type="AlphaFoldDB" id="N8Y8P5"/>
<gene>
    <name evidence="2" type="ORF">F960_02733</name>
</gene>
<dbReference type="HOGENOM" id="CLU_186544_1_0_6"/>
<dbReference type="Pfam" id="PF10734">
    <property type="entry name" value="DUF2523"/>
    <property type="match status" value="1"/>
</dbReference>
<proteinExistence type="predicted"/>
<evidence type="ECO:0000313" key="2">
    <source>
        <dbReference type="EMBL" id="ENV33011.1"/>
    </source>
</evidence>
<dbReference type="STRING" id="202952.GCA_000747725_00156"/>
<evidence type="ECO:0000256" key="1">
    <source>
        <dbReference type="SAM" id="Phobius"/>
    </source>
</evidence>
<keyword evidence="1" id="KW-1133">Transmembrane helix</keyword>
<protein>
    <recommendedName>
        <fullName evidence="4">DUF2523 domain-containing protein</fullName>
    </recommendedName>
</protein>
<reference evidence="2 3" key="1">
    <citation type="submission" date="2013-02" db="EMBL/GenBank/DDBJ databases">
        <title>The Genome Sequence of Acinetobacter gerneri CIP 107464.</title>
        <authorList>
            <consortium name="The Broad Institute Genome Sequencing Platform"/>
            <consortium name="The Broad Institute Genome Sequencing Center for Infectious Disease"/>
            <person name="Cerqueira G."/>
            <person name="Feldgarden M."/>
            <person name="Courvalin P."/>
            <person name="Perichon B."/>
            <person name="Grillot-Courvalin C."/>
            <person name="Clermont D."/>
            <person name="Rocha E."/>
            <person name="Yoon E.-J."/>
            <person name="Nemec A."/>
            <person name="Walker B."/>
            <person name="Young S.K."/>
            <person name="Zeng Q."/>
            <person name="Gargeya S."/>
            <person name="Fitzgerald M."/>
            <person name="Haas B."/>
            <person name="Abouelleil A."/>
            <person name="Alvarado L."/>
            <person name="Arachchi H.M."/>
            <person name="Berlin A.M."/>
            <person name="Chapman S.B."/>
            <person name="Dewar J."/>
            <person name="Goldberg J."/>
            <person name="Griggs A."/>
            <person name="Gujja S."/>
            <person name="Hansen M."/>
            <person name="Howarth C."/>
            <person name="Imamovic A."/>
            <person name="Larimer J."/>
            <person name="McCowan C."/>
            <person name="Murphy C."/>
            <person name="Neiman D."/>
            <person name="Pearson M."/>
            <person name="Priest M."/>
            <person name="Roberts A."/>
            <person name="Saif S."/>
            <person name="Shea T."/>
            <person name="Sisk P."/>
            <person name="Sykes S."/>
            <person name="Wortman J."/>
            <person name="Nusbaum C."/>
            <person name="Birren B."/>
        </authorList>
    </citation>
    <scope>NUCLEOTIDE SEQUENCE [LARGE SCALE GENOMIC DNA]</scope>
    <source>
        <strain evidence="2 3">CIP 107464</strain>
    </source>
</reference>
<feature type="transmembrane region" description="Helical" evidence="1">
    <location>
        <begin position="56"/>
        <end position="82"/>
    </location>
</feature>
<evidence type="ECO:0008006" key="4">
    <source>
        <dbReference type="Google" id="ProtNLM"/>
    </source>
</evidence>
<dbReference type="RefSeq" id="WP_004865553.1">
    <property type="nucleotide sequence ID" value="NZ_ASYY01000074.1"/>
</dbReference>
<dbReference type="InterPro" id="IPR019670">
    <property type="entry name" value="DUF2523"/>
</dbReference>
<comment type="caution">
    <text evidence="2">The sequence shown here is derived from an EMBL/GenBank/DDBJ whole genome shotgun (WGS) entry which is preliminary data.</text>
</comment>
<accession>N8Y8P5</accession>
<dbReference type="PATRIC" id="fig|1120926.3.peg.2646"/>
<dbReference type="OrthoDB" id="9950237at2"/>
<dbReference type="Proteomes" id="UP000013117">
    <property type="component" value="Unassembled WGS sequence"/>
</dbReference>